<accession>A0ABR0AH74</accession>
<evidence type="ECO:0000313" key="1">
    <source>
        <dbReference type="EMBL" id="KAK4024429.1"/>
    </source>
</evidence>
<evidence type="ECO:0000313" key="2">
    <source>
        <dbReference type="Proteomes" id="UP001234178"/>
    </source>
</evidence>
<protein>
    <submittedName>
        <fullName evidence="1">Uncharacterized protein</fullName>
    </submittedName>
</protein>
<keyword evidence="2" id="KW-1185">Reference proteome</keyword>
<gene>
    <name evidence="1" type="ORF">OUZ56_009851</name>
</gene>
<dbReference type="Proteomes" id="UP001234178">
    <property type="component" value="Unassembled WGS sequence"/>
</dbReference>
<proteinExistence type="predicted"/>
<organism evidence="1 2">
    <name type="scientific">Daphnia magna</name>
    <dbReference type="NCBI Taxonomy" id="35525"/>
    <lineage>
        <taxon>Eukaryota</taxon>
        <taxon>Metazoa</taxon>
        <taxon>Ecdysozoa</taxon>
        <taxon>Arthropoda</taxon>
        <taxon>Crustacea</taxon>
        <taxon>Branchiopoda</taxon>
        <taxon>Diplostraca</taxon>
        <taxon>Cladocera</taxon>
        <taxon>Anomopoda</taxon>
        <taxon>Daphniidae</taxon>
        <taxon>Daphnia</taxon>
    </lineage>
</organism>
<reference evidence="1 2" key="1">
    <citation type="journal article" date="2023" name="Nucleic Acids Res.">
        <title>The hologenome of Daphnia magna reveals possible DNA methylation and microbiome-mediated evolution of the host genome.</title>
        <authorList>
            <person name="Chaturvedi A."/>
            <person name="Li X."/>
            <person name="Dhandapani V."/>
            <person name="Marshall H."/>
            <person name="Kissane S."/>
            <person name="Cuenca-Cambronero M."/>
            <person name="Asole G."/>
            <person name="Calvet F."/>
            <person name="Ruiz-Romero M."/>
            <person name="Marangio P."/>
            <person name="Guigo R."/>
            <person name="Rago D."/>
            <person name="Mirbahai L."/>
            <person name="Eastwood N."/>
            <person name="Colbourne J.K."/>
            <person name="Zhou J."/>
            <person name="Mallon E."/>
            <person name="Orsini L."/>
        </authorList>
    </citation>
    <scope>NUCLEOTIDE SEQUENCE [LARGE SCALE GENOMIC DNA]</scope>
    <source>
        <strain evidence="1">LRV0_1</strain>
    </source>
</reference>
<name>A0ABR0AH74_9CRUS</name>
<dbReference type="EMBL" id="JAOYFB010000037">
    <property type="protein sequence ID" value="KAK4024429.1"/>
    <property type="molecule type" value="Genomic_DNA"/>
</dbReference>
<comment type="caution">
    <text evidence="1">The sequence shown here is derived from an EMBL/GenBank/DDBJ whole genome shotgun (WGS) entry which is preliminary data.</text>
</comment>
<sequence length="69" mass="7567">MLSSLLLRSPLHFFTSSRFLLFIALLTIFSVSTSTTSSTLSFVLTVDQFISTTLREDSKSCLGTVGFPV</sequence>